<keyword evidence="1" id="KW-0732">Signal</keyword>
<comment type="caution">
    <text evidence="2">The sequence shown here is derived from an EMBL/GenBank/DDBJ whole genome shotgun (WGS) entry which is preliminary data.</text>
</comment>
<proteinExistence type="predicted"/>
<feature type="signal peptide" evidence="1">
    <location>
        <begin position="1"/>
        <end position="27"/>
    </location>
</feature>
<feature type="chain" id="PRO_5032987032" description="Secreted protein" evidence="1">
    <location>
        <begin position="28"/>
        <end position="131"/>
    </location>
</feature>
<evidence type="ECO:0008006" key="4">
    <source>
        <dbReference type="Google" id="ProtNLM"/>
    </source>
</evidence>
<dbReference type="EMBL" id="JACCFK010000001">
    <property type="protein sequence ID" value="NYI88619.1"/>
    <property type="molecule type" value="Genomic_DNA"/>
</dbReference>
<dbReference type="Proteomes" id="UP000549616">
    <property type="component" value="Unassembled WGS sequence"/>
</dbReference>
<evidence type="ECO:0000313" key="3">
    <source>
        <dbReference type="Proteomes" id="UP000549616"/>
    </source>
</evidence>
<keyword evidence="3" id="KW-1185">Reference proteome</keyword>
<evidence type="ECO:0000313" key="2">
    <source>
        <dbReference type="EMBL" id="NYI88619.1"/>
    </source>
</evidence>
<accession>A0A853B104</accession>
<dbReference type="AlphaFoldDB" id="A0A853B104"/>
<evidence type="ECO:0000256" key="1">
    <source>
        <dbReference type="SAM" id="SignalP"/>
    </source>
</evidence>
<sequence length="131" mass="13701">MRIAQFAAATVALTAAAVVATTGTASAAVEPPGDGWDHTFKASGVVVYVEENGDRISICDTAANGKRAQLDVWIGSDPIYSSVVTKGKGSCVTHSASQGGKYNLPEGKQIVLAFFGNGYDYRAEESFVNDH</sequence>
<dbReference type="RefSeq" id="WP_179772827.1">
    <property type="nucleotide sequence ID" value="NZ_JACCFK010000001.1"/>
</dbReference>
<name>A0A853B104_9PSEU</name>
<organism evidence="2 3">
    <name type="scientific">Amycolatopsis endophytica</name>
    <dbReference type="NCBI Taxonomy" id="860233"/>
    <lineage>
        <taxon>Bacteria</taxon>
        <taxon>Bacillati</taxon>
        <taxon>Actinomycetota</taxon>
        <taxon>Actinomycetes</taxon>
        <taxon>Pseudonocardiales</taxon>
        <taxon>Pseudonocardiaceae</taxon>
        <taxon>Amycolatopsis</taxon>
    </lineage>
</organism>
<protein>
    <recommendedName>
        <fullName evidence="4">Secreted protein</fullName>
    </recommendedName>
</protein>
<gene>
    <name evidence="2" type="ORF">HNR02_001942</name>
</gene>
<reference evidence="2 3" key="1">
    <citation type="submission" date="2020-07" db="EMBL/GenBank/DDBJ databases">
        <title>Sequencing the genomes of 1000 actinobacteria strains.</title>
        <authorList>
            <person name="Klenk H.-P."/>
        </authorList>
    </citation>
    <scope>NUCLEOTIDE SEQUENCE [LARGE SCALE GENOMIC DNA]</scope>
    <source>
        <strain evidence="2 3">DSM 104006</strain>
    </source>
</reference>